<sequence length="426" mass="43906">MSGFAAVDVIRAKRDGGVLSDAQIDWVVDAYTRGQVADEQMSALAMAILLRGMTGPEIARWTAAMIASGERLDLSGVGRPTVDKHSTGGVGDKITLPLTPLVAACGAAVPQLSGRGLGHTGGTLDKLEAIPGWRARLSNDEFIAQLRDIGAVICAAGEGLAPADRKLYALRDVTGTVEAIPLIASSIMSKKIAEGTGALVLDVKVGSGAFMTSVDDARELARTMVELGTAHGVNTVALLTDMSTPLGLTVGNAVEVAESVEVLAGGGPADVVELTLALAREMLVAAGLPDADPAAALRDGRAMDSWRAMIRAQGGDPDAPMATANEIEVVRADRDGFVDTMDAYAIGIAAWRLGAGRARKEDPVSAAAGVVLHKKPGDPVRAGEPLLELRADDAARIPAARADADRAVTISATPPSRTPLVIDRIA</sequence>
<dbReference type="PANTHER" id="PTHR10515:SF0">
    <property type="entry name" value="THYMIDINE PHOSPHORYLASE"/>
    <property type="match status" value="1"/>
</dbReference>
<dbReference type="GO" id="GO:0005829">
    <property type="term" value="C:cytosol"/>
    <property type="evidence" value="ECO:0007669"/>
    <property type="project" value="TreeGrafter"/>
</dbReference>
<keyword evidence="4 6" id="KW-0808">Transferase</keyword>
<dbReference type="InterPro" id="IPR000312">
    <property type="entry name" value="Glycosyl_Trfase_fam3"/>
</dbReference>
<evidence type="ECO:0000256" key="3">
    <source>
        <dbReference type="ARBA" id="ARBA00022676"/>
    </source>
</evidence>
<dbReference type="Pfam" id="PF00591">
    <property type="entry name" value="Glycos_transf_3"/>
    <property type="match status" value="1"/>
</dbReference>
<dbReference type="Pfam" id="PF07831">
    <property type="entry name" value="PYNP_C"/>
    <property type="match status" value="1"/>
</dbReference>
<dbReference type="EMBL" id="JACHJW010000001">
    <property type="protein sequence ID" value="MBB4959899.1"/>
    <property type="molecule type" value="Genomic_DNA"/>
</dbReference>
<evidence type="ECO:0000259" key="5">
    <source>
        <dbReference type="SMART" id="SM00941"/>
    </source>
</evidence>
<dbReference type="SUPFAM" id="SSF47648">
    <property type="entry name" value="Nucleoside phosphorylase/phosphoribosyltransferase N-terminal domain"/>
    <property type="match status" value="1"/>
</dbReference>
<dbReference type="Pfam" id="PF02885">
    <property type="entry name" value="Glycos_trans_3N"/>
    <property type="match status" value="1"/>
</dbReference>
<evidence type="ECO:0000313" key="6">
    <source>
        <dbReference type="EMBL" id="MBB4959899.1"/>
    </source>
</evidence>
<keyword evidence="7" id="KW-1185">Reference proteome</keyword>
<keyword evidence="3 6" id="KW-0328">Glycosyltransferase</keyword>
<reference evidence="6 7" key="1">
    <citation type="submission" date="2020-08" db="EMBL/GenBank/DDBJ databases">
        <title>Sequencing the genomes of 1000 actinobacteria strains.</title>
        <authorList>
            <person name="Klenk H.-P."/>
        </authorList>
    </citation>
    <scope>NUCLEOTIDE SEQUENCE [LARGE SCALE GENOMIC DNA]</scope>
    <source>
        <strain evidence="6 7">DSM 45886</strain>
    </source>
</reference>
<dbReference type="Gene3D" id="1.20.970.10">
    <property type="entry name" value="Transferase, Pyrimidine Nucleoside Phosphorylase, Chain C"/>
    <property type="match status" value="1"/>
</dbReference>
<dbReference type="Proteomes" id="UP000578819">
    <property type="component" value="Unassembled WGS sequence"/>
</dbReference>
<dbReference type="AlphaFoldDB" id="A0A7W7WQJ4"/>
<dbReference type="InterPro" id="IPR035902">
    <property type="entry name" value="Nuc_phospho_transferase"/>
</dbReference>
<dbReference type="InterPro" id="IPR013102">
    <property type="entry name" value="PYNP_C"/>
</dbReference>
<dbReference type="GO" id="GO:0006213">
    <property type="term" value="P:pyrimidine nucleoside metabolic process"/>
    <property type="evidence" value="ECO:0007669"/>
    <property type="project" value="InterPro"/>
</dbReference>
<proteinExistence type="inferred from homology"/>
<dbReference type="FunFam" id="1.20.970.10:FF:000004">
    <property type="entry name" value="Thymidine phosphorylase"/>
    <property type="match status" value="1"/>
</dbReference>
<evidence type="ECO:0000256" key="4">
    <source>
        <dbReference type="ARBA" id="ARBA00022679"/>
    </source>
</evidence>
<dbReference type="RefSeq" id="WP_184535743.1">
    <property type="nucleotide sequence ID" value="NZ_JACHJW010000001.1"/>
</dbReference>
<dbReference type="NCBIfam" id="NF004490">
    <property type="entry name" value="PRK05820.1"/>
    <property type="match status" value="1"/>
</dbReference>
<dbReference type="Gene3D" id="3.40.1030.10">
    <property type="entry name" value="Nucleoside phosphorylase/phosphoribosyltransferase catalytic domain"/>
    <property type="match status" value="1"/>
</dbReference>
<dbReference type="FunFam" id="3.40.1030.10:FF:000001">
    <property type="entry name" value="Thymidine phosphorylase"/>
    <property type="match status" value="1"/>
</dbReference>
<comment type="subunit">
    <text evidence="2">Homodimer.</text>
</comment>
<dbReference type="NCBIfam" id="TIGR02644">
    <property type="entry name" value="Y_phosphoryl"/>
    <property type="match status" value="1"/>
</dbReference>
<evidence type="ECO:0000256" key="1">
    <source>
        <dbReference type="ARBA" id="ARBA00006915"/>
    </source>
</evidence>
<dbReference type="GO" id="GO:0006206">
    <property type="term" value="P:pyrimidine nucleobase metabolic process"/>
    <property type="evidence" value="ECO:0007669"/>
    <property type="project" value="InterPro"/>
</dbReference>
<organism evidence="6 7">
    <name type="scientific">Micromonospora polyrhachis</name>
    <dbReference type="NCBI Taxonomy" id="1282883"/>
    <lineage>
        <taxon>Bacteria</taxon>
        <taxon>Bacillati</taxon>
        <taxon>Actinomycetota</taxon>
        <taxon>Actinomycetes</taxon>
        <taxon>Micromonosporales</taxon>
        <taxon>Micromonosporaceae</taxon>
        <taxon>Micromonospora</taxon>
    </lineage>
</organism>
<feature type="domain" description="Pyrimidine nucleoside phosphorylase C-terminal" evidence="5">
    <location>
        <begin position="337"/>
        <end position="411"/>
    </location>
</feature>
<dbReference type="InterPro" id="IPR036320">
    <property type="entry name" value="Glycosyl_Trfase_fam3_N_dom_sf"/>
</dbReference>
<dbReference type="GO" id="GO:0004645">
    <property type="term" value="F:1,4-alpha-oligoglucan phosphorylase activity"/>
    <property type="evidence" value="ECO:0007669"/>
    <property type="project" value="InterPro"/>
</dbReference>
<dbReference type="EC" id="2.4.2.4" evidence="6"/>
<dbReference type="GO" id="GO:0009032">
    <property type="term" value="F:thymidine phosphorylase activity"/>
    <property type="evidence" value="ECO:0007669"/>
    <property type="project" value="UniProtKB-EC"/>
</dbReference>
<dbReference type="SMART" id="SM00941">
    <property type="entry name" value="PYNP_C"/>
    <property type="match status" value="1"/>
</dbReference>
<dbReference type="PANTHER" id="PTHR10515">
    <property type="entry name" value="THYMIDINE PHOSPHORYLASE"/>
    <property type="match status" value="1"/>
</dbReference>
<dbReference type="InterPro" id="IPR036566">
    <property type="entry name" value="PYNP-like_C_sf"/>
</dbReference>
<name>A0A7W7WQJ4_9ACTN</name>
<accession>A0A7W7WQJ4</accession>
<dbReference type="InterPro" id="IPR017872">
    <property type="entry name" value="Pyrmidine_PPase_CS"/>
</dbReference>
<dbReference type="PIRSF" id="PIRSF000478">
    <property type="entry name" value="TP_PyNP"/>
    <property type="match status" value="1"/>
</dbReference>
<dbReference type="InterPro" id="IPR018090">
    <property type="entry name" value="Pyrmidine_PPas_bac/euk"/>
</dbReference>
<comment type="caution">
    <text evidence="6">The sequence shown here is derived from an EMBL/GenBank/DDBJ whole genome shotgun (WGS) entry which is preliminary data.</text>
</comment>
<dbReference type="SUPFAM" id="SSF52418">
    <property type="entry name" value="Nucleoside phosphorylase/phosphoribosyltransferase catalytic domain"/>
    <property type="match status" value="1"/>
</dbReference>
<dbReference type="PROSITE" id="PS00647">
    <property type="entry name" value="THYMID_PHOSPHORYLASE"/>
    <property type="match status" value="1"/>
</dbReference>
<dbReference type="InterPro" id="IPR017459">
    <property type="entry name" value="Glycosyl_Trfase_fam3_N_dom"/>
</dbReference>
<comment type="similarity">
    <text evidence="1">Belongs to the thymidine/pyrimidine-nucleoside phosphorylase family.</text>
</comment>
<protein>
    <submittedName>
        <fullName evidence="6">Thymidine phosphorylase</fullName>
        <ecNumber evidence="6">2.4.2.4</ecNumber>
    </submittedName>
</protein>
<evidence type="ECO:0000313" key="7">
    <source>
        <dbReference type="Proteomes" id="UP000578819"/>
    </source>
</evidence>
<evidence type="ECO:0000256" key="2">
    <source>
        <dbReference type="ARBA" id="ARBA00011738"/>
    </source>
</evidence>
<dbReference type="SUPFAM" id="SSF54680">
    <property type="entry name" value="Pyrimidine nucleoside phosphorylase C-terminal domain"/>
    <property type="match status" value="1"/>
</dbReference>
<gene>
    <name evidence="6" type="ORF">FHR38_003632</name>
</gene>
<dbReference type="InterPro" id="IPR000053">
    <property type="entry name" value="Thymidine/pyrmidine_PPase"/>
</dbReference>
<dbReference type="Gene3D" id="3.90.1170.30">
    <property type="entry name" value="Pyrimidine nucleoside phosphorylase-like, C-terminal domain"/>
    <property type="match status" value="1"/>
</dbReference>